<dbReference type="GO" id="GO:0005886">
    <property type="term" value="C:plasma membrane"/>
    <property type="evidence" value="ECO:0007669"/>
    <property type="project" value="UniProtKB-SubCell"/>
</dbReference>
<protein>
    <submittedName>
        <fullName evidence="8">Uncharacterized protein</fullName>
    </submittedName>
</protein>
<dbReference type="GO" id="GO:0034702">
    <property type="term" value="C:monoatomic ion channel complex"/>
    <property type="evidence" value="ECO:0007669"/>
    <property type="project" value="UniProtKB-KW"/>
</dbReference>
<feature type="transmembrane region" description="Helical" evidence="7">
    <location>
        <begin position="191"/>
        <end position="213"/>
    </location>
</feature>
<evidence type="ECO:0000256" key="1">
    <source>
        <dbReference type="ARBA" id="ARBA00004651"/>
    </source>
</evidence>
<keyword evidence="7" id="KW-0472">Membrane</keyword>
<keyword evidence="9" id="KW-1185">Reference proteome</keyword>
<organism evidence="8 9">
    <name type="scientific">Dibothriocephalus latus</name>
    <name type="common">Fish tapeworm</name>
    <name type="synonym">Diphyllobothrium latum</name>
    <dbReference type="NCBI Taxonomy" id="60516"/>
    <lineage>
        <taxon>Eukaryota</taxon>
        <taxon>Metazoa</taxon>
        <taxon>Spiralia</taxon>
        <taxon>Lophotrochozoa</taxon>
        <taxon>Platyhelminthes</taxon>
        <taxon>Cestoda</taxon>
        <taxon>Eucestoda</taxon>
        <taxon>Diphyllobothriidea</taxon>
        <taxon>Diphyllobothriidae</taxon>
        <taxon>Dibothriocephalus</taxon>
    </lineage>
</organism>
<evidence type="ECO:0000313" key="8">
    <source>
        <dbReference type="EMBL" id="VDK30311.1"/>
    </source>
</evidence>
<evidence type="ECO:0000256" key="6">
    <source>
        <dbReference type="ARBA" id="ARBA00023303"/>
    </source>
</evidence>
<accession>A0A3P6QE35</accession>
<keyword evidence="5" id="KW-0406">Ion transport</keyword>
<dbReference type="PANTHER" id="PTHR46480">
    <property type="entry name" value="F20B24.22"/>
    <property type="match status" value="1"/>
</dbReference>
<evidence type="ECO:0000313" key="9">
    <source>
        <dbReference type="Proteomes" id="UP000281553"/>
    </source>
</evidence>
<keyword evidence="7" id="KW-0812">Transmembrane</keyword>
<evidence type="ECO:0000256" key="2">
    <source>
        <dbReference type="ARBA" id="ARBA00022448"/>
    </source>
</evidence>
<dbReference type="EMBL" id="UYRU01000532">
    <property type="protein sequence ID" value="VDK30311.1"/>
    <property type="molecule type" value="Genomic_DNA"/>
</dbReference>
<dbReference type="OrthoDB" id="427456at2759"/>
<keyword evidence="6" id="KW-0407">Ion channel</keyword>
<dbReference type="PANTHER" id="PTHR46480:SF1">
    <property type="entry name" value="VOLTAGE-GATED HYDROGEN CHANNEL 1"/>
    <property type="match status" value="1"/>
</dbReference>
<evidence type="ECO:0000256" key="5">
    <source>
        <dbReference type="ARBA" id="ARBA00023065"/>
    </source>
</evidence>
<dbReference type="Proteomes" id="UP000281553">
    <property type="component" value="Unassembled WGS sequence"/>
</dbReference>
<evidence type="ECO:0000256" key="4">
    <source>
        <dbReference type="ARBA" id="ARBA00022882"/>
    </source>
</evidence>
<name>A0A3P6QE35_DIBLA</name>
<keyword evidence="7" id="KW-1133">Transmembrane helix</keyword>
<reference evidence="8 9" key="1">
    <citation type="submission" date="2018-11" db="EMBL/GenBank/DDBJ databases">
        <authorList>
            <consortium name="Pathogen Informatics"/>
        </authorList>
    </citation>
    <scope>NUCLEOTIDE SEQUENCE [LARGE SCALE GENOMIC DNA]</scope>
</reference>
<keyword evidence="2" id="KW-0813">Transport</keyword>
<gene>
    <name evidence="8" type="ORF">DILT_LOCUS143</name>
</gene>
<dbReference type="GO" id="GO:0030171">
    <property type="term" value="F:voltage-gated proton channel activity"/>
    <property type="evidence" value="ECO:0007669"/>
    <property type="project" value="InterPro"/>
</dbReference>
<dbReference type="InterPro" id="IPR031846">
    <property type="entry name" value="Hvcn1"/>
</dbReference>
<dbReference type="AlphaFoldDB" id="A0A3P6QE35"/>
<keyword evidence="3" id="KW-1003">Cell membrane</keyword>
<sequence>MQKDNIDFSLVQQELVHIKKRASKGKMRRRLLKIIQGPITQLLMCSLVLIDALIVTAEIILEIHAVKAEKKSLEHELLSQQQSEYYCQKEPTLHIQHCCLPDAENLTSINLTALNGDYSFCCRANPLANCHYNSSDLYRVFFSETQHDYLLQTQCSRLSCCTEATSHFGAHLLDAHEGVHNCHFFHTIACILHFISIGILCLFITQLSIKIYCTGRKFFKLKFEVCC</sequence>
<comment type="subcellular location">
    <subcellularLocation>
        <location evidence="1">Cell membrane</location>
        <topology evidence="1">Multi-pass membrane protein</topology>
    </subcellularLocation>
</comment>
<evidence type="ECO:0000256" key="3">
    <source>
        <dbReference type="ARBA" id="ARBA00022475"/>
    </source>
</evidence>
<proteinExistence type="predicted"/>
<evidence type="ECO:0000256" key="7">
    <source>
        <dbReference type="SAM" id="Phobius"/>
    </source>
</evidence>
<keyword evidence="4" id="KW-0851">Voltage-gated channel</keyword>